<proteinExistence type="predicted"/>
<feature type="region of interest" description="Disordered" evidence="1">
    <location>
        <begin position="239"/>
        <end position="284"/>
    </location>
</feature>
<gene>
    <name evidence="2" type="ORF">SeMB42_g01225</name>
</gene>
<accession>A0A507DM69</accession>
<evidence type="ECO:0000313" key="2">
    <source>
        <dbReference type="EMBL" id="TPX52683.1"/>
    </source>
</evidence>
<feature type="compositionally biased region" description="Polar residues" evidence="1">
    <location>
        <begin position="80"/>
        <end position="97"/>
    </location>
</feature>
<evidence type="ECO:0000256" key="1">
    <source>
        <dbReference type="SAM" id="MobiDB-lite"/>
    </source>
</evidence>
<dbReference type="EMBL" id="QEAN01000030">
    <property type="protein sequence ID" value="TPX52683.1"/>
    <property type="molecule type" value="Genomic_DNA"/>
</dbReference>
<dbReference type="VEuPathDB" id="FungiDB:SeMB42_g01225"/>
<protein>
    <submittedName>
        <fullName evidence="2">Uncharacterized protein</fullName>
    </submittedName>
</protein>
<reference evidence="2 3" key="1">
    <citation type="journal article" date="2019" name="Sci. Rep.">
        <title>Comparative genomics of chytrid fungi reveal insights into the obligate biotrophic and pathogenic lifestyle of Synchytrium endobioticum.</title>
        <authorList>
            <person name="van de Vossenberg B.T.L.H."/>
            <person name="Warris S."/>
            <person name="Nguyen H.D.T."/>
            <person name="van Gent-Pelzer M.P.E."/>
            <person name="Joly D.L."/>
            <person name="van de Geest H.C."/>
            <person name="Bonants P.J.M."/>
            <person name="Smith D.S."/>
            <person name="Levesque C.A."/>
            <person name="van der Lee T.A.J."/>
        </authorList>
    </citation>
    <scope>NUCLEOTIDE SEQUENCE [LARGE SCALE GENOMIC DNA]</scope>
    <source>
        <strain evidence="2 3">MB42</strain>
    </source>
</reference>
<feature type="region of interest" description="Disordered" evidence="1">
    <location>
        <begin position="78"/>
        <end position="139"/>
    </location>
</feature>
<keyword evidence="3" id="KW-1185">Reference proteome</keyword>
<sequence length="811" mass="90634">MRHDTYSPAQTSRRSLPRCALQRSPCVHWLHSANFGCLVLLTLSLTASLDRLALLPVRPAPAVSPFWNEWSGIRAPPCPSSNDLIKTSSSRQGQSGHPKNHQSSDSLTSESDTNDNNNNCDHIVNTHTHSNNILNGSSARRDDGAAIKLRKTESEPDTTTEIIILDNDDATPTQSLVTEQGIAHLPLNKAPQSNNNHGRDIAFSSTCQQQSQQQINAPLAAQLASGMMLSLSYNMQVSHSCQTGLPPSSRHENQDSQPPLLSHHQTTPPLILHRPSASRGPRGLTVASNLASQHVSTSTDTPNTIPEYIIDTPISTPYQPPLFSSQQSIQNDLNALVRRQGRQPVKWPMMAEPHIRSTACRKNDKSDCLLEIKAPSIPRELLDRIDIDVVIIADALFYNTLHSRLEDACRTIAGEGARVRVYWTANEKVWDDSSPAQIPENFGNYPFIMQLDRATELASNTQQAWASNWEGFLWQNNTLRQASVSRSCTIFLCGTGGQPTLDRCKTLSTPSIFQSVVSEKLLFQAPIHTIGSGGWAPYSTLSTLSKMTGGIFQALQRNDDHIVDAIQGLIVKIRKTAYCSVSVQVDCVEDAEFLCFYSPASKCVYDSVGSNPCTLMSLGDMWSDELRTLLLHVALPSRDVWPSDDGADYDDLFDEDITPYVHVTVFYIPILPSPRGPILRKRAARACYVPNFSTTMPSEIVIALERSQVANSVFHILESMNNRPHDWPKVLDRPIRQILDGYDRRRQYGQDNREMRKLQLGQVVNCAETLQECYRHFAYDRVRDSSENWTVRFWHALSLMYHSVMERSLKT</sequence>
<comment type="caution">
    <text evidence="2">The sequence shown here is derived from an EMBL/GenBank/DDBJ whole genome shotgun (WGS) entry which is preliminary data.</text>
</comment>
<feature type="compositionally biased region" description="Low complexity" evidence="1">
    <location>
        <begin position="103"/>
        <end position="121"/>
    </location>
</feature>
<dbReference type="Proteomes" id="UP000317494">
    <property type="component" value="Unassembled WGS sequence"/>
</dbReference>
<feature type="compositionally biased region" description="Polar residues" evidence="1">
    <location>
        <begin position="255"/>
        <end position="268"/>
    </location>
</feature>
<name>A0A507DM69_9FUNG</name>
<feature type="compositionally biased region" description="Polar residues" evidence="1">
    <location>
        <begin position="125"/>
        <end position="138"/>
    </location>
</feature>
<organism evidence="2 3">
    <name type="scientific">Synchytrium endobioticum</name>
    <dbReference type="NCBI Taxonomy" id="286115"/>
    <lineage>
        <taxon>Eukaryota</taxon>
        <taxon>Fungi</taxon>
        <taxon>Fungi incertae sedis</taxon>
        <taxon>Chytridiomycota</taxon>
        <taxon>Chytridiomycota incertae sedis</taxon>
        <taxon>Chytridiomycetes</taxon>
        <taxon>Synchytriales</taxon>
        <taxon>Synchytriaceae</taxon>
        <taxon>Synchytrium</taxon>
    </lineage>
</organism>
<evidence type="ECO:0000313" key="3">
    <source>
        <dbReference type="Proteomes" id="UP000317494"/>
    </source>
</evidence>
<dbReference type="AlphaFoldDB" id="A0A507DM69"/>